<name>A0ABY8WII7_9ACTN</name>
<reference evidence="1 2" key="1">
    <citation type="submission" date="2023-06" db="EMBL/GenBank/DDBJ databases">
        <authorList>
            <person name="Yushchuk O."/>
            <person name="Binda E."/>
            <person name="Ruckert-Reed C."/>
            <person name="Fedorenko V."/>
            <person name="Kalinowski J."/>
            <person name="Marinelli F."/>
        </authorList>
    </citation>
    <scope>NUCLEOTIDE SEQUENCE [LARGE SCALE GENOMIC DNA]</scope>
    <source>
        <strain evidence="1 2">NRRL 3884</strain>
    </source>
</reference>
<sequence>MNEDADVSAFDPKSISALVLDPRFSHGEITYSGGAMAGEETLPFLGWVTETYWSSNHTGSDVVPAFLVDADVVTIRMLNRRYKADDETGNVYLTRLVRAEGMASRDGS</sequence>
<dbReference type="Proteomes" id="UP001240150">
    <property type="component" value="Chromosome"/>
</dbReference>
<evidence type="ECO:0008006" key="3">
    <source>
        <dbReference type="Google" id="ProtNLM"/>
    </source>
</evidence>
<evidence type="ECO:0000313" key="1">
    <source>
        <dbReference type="EMBL" id="WIM97689.1"/>
    </source>
</evidence>
<organism evidence="1 2">
    <name type="scientific">Actinoplanes oblitus</name>
    <dbReference type="NCBI Taxonomy" id="3040509"/>
    <lineage>
        <taxon>Bacteria</taxon>
        <taxon>Bacillati</taxon>
        <taxon>Actinomycetota</taxon>
        <taxon>Actinomycetes</taxon>
        <taxon>Micromonosporales</taxon>
        <taxon>Micromonosporaceae</taxon>
        <taxon>Actinoplanes</taxon>
    </lineage>
</organism>
<dbReference type="RefSeq" id="WP_284919085.1">
    <property type="nucleotide sequence ID" value="NZ_CP126980.1"/>
</dbReference>
<keyword evidence="2" id="KW-1185">Reference proteome</keyword>
<evidence type="ECO:0000313" key="2">
    <source>
        <dbReference type="Proteomes" id="UP001240150"/>
    </source>
</evidence>
<accession>A0ABY8WII7</accession>
<dbReference type="EMBL" id="CP126980">
    <property type="protein sequence ID" value="WIM97689.1"/>
    <property type="molecule type" value="Genomic_DNA"/>
</dbReference>
<proteinExistence type="predicted"/>
<gene>
    <name evidence="1" type="ORF">ACTOB_001237</name>
</gene>
<protein>
    <recommendedName>
        <fullName evidence="3">Nuclear transport factor 2 family protein</fullName>
    </recommendedName>
</protein>